<organism evidence="1 2">
    <name type="scientific">Rhizopogon vinicolor AM-OR11-026</name>
    <dbReference type="NCBI Taxonomy" id="1314800"/>
    <lineage>
        <taxon>Eukaryota</taxon>
        <taxon>Fungi</taxon>
        <taxon>Dikarya</taxon>
        <taxon>Basidiomycota</taxon>
        <taxon>Agaricomycotina</taxon>
        <taxon>Agaricomycetes</taxon>
        <taxon>Agaricomycetidae</taxon>
        <taxon>Boletales</taxon>
        <taxon>Suillineae</taxon>
        <taxon>Rhizopogonaceae</taxon>
        <taxon>Rhizopogon</taxon>
    </lineage>
</organism>
<dbReference type="Proteomes" id="UP000092154">
    <property type="component" value="Unassembled WGS sequence"/>
</dbReference>
<dbReference type="OrthoDB" id="10428497at2759"/>
<protein>
    <submittedName>
        <fullName evidence="1">Uncharacterized protein</fullName>
    </submittedName>
</protein>
<dbReference type="AlphaFoldDB" id="A0A1B7MLX7"/>
<sequence length="102" mass="11012">MPATITIQMSISFPLPWMPAILAHAEGGDFTNTVYRSFLASCSTSYFLTSTRRRTCLPAPTILGIRGSSRCVVPLLISWESQLTSAHRTQVEAGTPSGAPPE</sequence>
<evidence type="ECO:0000313" key="1">
    <source>
        <dbReference type="EMBL" id="OAX33592.1"/>
    </source>
</evidence>
<proteinExistence type="predicted"/>
<accession>A0A1B7MLX7</accession>
<keyword evidence="2" id="KW-1185">Reference proteome</keyword>
<dbReference type="EMBL" id="KV448741">
    <property type="protein sequence ID" value="OAX33592.1"/>
    <property type="molecule type" value="Genomic_DNA"/>
</dbReference>
<reference evidence="1 2" key="1">
    <citation type="submission" date="2016-06" db="EMBL/GenBank/DDBJ databases">
        <title>Comparative genomics of the ectomycorrhizal sister species Rhizopogon vinicolor and Rhizopogon vesiculosus (Basidiomycota: Boletales) reveals a divergence of the mating type B locus.</title>
        <authorList>
            <consortium name="DOE Joint Genome Institute"/>
            <person name="Mujic A.B."/>
            <person name="Kuo A."/>
            <person name="Tritt A."/>
            <person name="Lipzen A."/>
            <person name="Chen C."/>
            <person name="Johnson J."/>
            <person name="Sharma A."/>
            <person name="Barry K."/>
            <person name="Grigoriev I.V."/>
            <person name="Spatafora J.W."/>
        </authorList>
    </citation>
    <scope>NUCLEOTIDE SEQUENCE [LARGE SCALE GENOMIC DNA]</scope>
    <source>
        <strain evidence="1 2">AM-OR11-026</strain>
    </source>
</reference>
<gene>
    <name evidence="1" type="ORF">K503DRAFT_513111</name>
</gene>
<name>A0A1B7MLX7_9AGAM</name>
<dbReference type="InParanoid" id="A0A1B7MLX7"/>
<evidence type="ECO:0000313" key="2">
    <source>
        <dbReference type="Proteomes" id="UP000092154"/>
    </source>
</evidence>